<sequence length="414" mass="47106">MIPGVVRIIEKASDVLLQWTPVEEDGDATQIHYTKKESPGSAACRAEEELFDPGYEPDWAVIGPVGTKAHPQELSVAKPGSREKWAFSLSLSELKSIRKSKLGLSWSYLIFITKEGVSFQALHFHQGGTKALLKALRKYVLLATSPKDSRLFLVYPHDSHALSHSFDELQMFDDGSSDLVSRFFQDPYSATFGGFSKVTNFFRGALRPQDVPHQRPLSEMAVGLEDEPGFEVITCQVDLGERPAIQRQAPVSEQEWESHIDSEGRVMDVDGLKKKIFSGGLCSALRKDAWKFLLGYYPWDSTAEERKALVRRKTDEYFRMKLQWKSVSEDQERRNSLLRGYRSLIERDVSRTDRNNKFYEGNDNPGLGLLNDVLMTYCMFNFDLGMLLRVVFLSPFSWSLLFTESVSVQVMSRE</sequence>
<proteinExistence type="predicted"/>
<dbReference type="Gene3D" id="1.10.8.270">
    <property type="entry name" value="putative rabgap domain of human tbc1 domain family member 14 like domains"/>
    <property type="match status" value="1"/>
</dbReference>
<evidence type="ECO:0000259" key="2">
    <source>
        <dbReference type="PROSITE" id="PS50086"/>
    </source>
</evidence>
<dbReference type="EMBL" id="CATNWA010000310">
    <property type="protein sequence ID" value="CAI9536293.1"/>
    <property type="molecule type" value="Genomic_DNA"/>
</dbReference>
<dbReference type="Pfam" id="PF12068">
    <property type="entry name" value="PH_RBD"/>
    <property type="match status" value="1"/>
</dbReference>
<evidence type="ECO:0000256" key="1">
    <source>
        <dbReference type="ARBA" id="ARBA00022468"/>
    </source>
</evidence>
<gene>
    <name evidence="3" type="ORF">SPARVUS_LOCUS1003538</name>
</gene>
<protein>
    <recommendedName>
        <fullName evidence="2">Rab-GAP TBC domain-containing protein</fullName>
    </recommendedName>
</protein>
<dbReference type="InterPro" id="IPR000195">
    <property type="entry name" value="Rab-GAP-TBC_dom"/>
</dbReference>
<dbReference type="Pfam" id="PF00566">
    <property type="entry name" value="RabGAP-TBC"/>
    <property type="match status" value="1"/>
</dbReference>
<keyword evidence="4" id="KW-1185">Reference proteome</keyword>
<reference evidence="3" key="1">
    <citation type="submission" date="2023-05" db="EMBL/GenBank/DDBJ databases">
        <authorList>
            <person name="Stuckert A."/>
        </authorList>
    </citation>
    <scope>NUCLEOTIDE SEQUENCE</scope>
</reference>
<organism evidence="3 4">
    <name type="scientific">Staurois parvus</name>
    <dbReference type="NCBI Taxonomy" id="386267"/>
    <lineage>
        <taxon>Eukaryota</taxon>
        <taxon>Metazoa</taxon>
        <taxon>Chordata</taxon>
        <taxon>Craniata</taxon>
        <taxon>Vertebrata</taxon>
        <taxon>Euteleostomi</taxon>
        <taxon>Amphibia</taxon>
        <taxon>Batrachia</taxon>
        <taxon>Anura</taxon>
        <taxon>Neobatrachia</taxon>
        <taxon>Ranoidea</taxon>
        <taxon>Ranidae</taxon>
        <taxon>Staurois</taxon>
    </lineage>
</organism>
<evidence type="ECO:0000313" key="4">
    <source>
        <dbReference type="Proteomes" id="UP001162483"/>
    </source>
</evidence>
<dbReference type="Proteomes" id="UP001162483">
    <property type="component" value="Unassembled WGS sequence"/>
</dbReference>
<dbReference type="InterPro" id="IPR021935">
    <property type="entry name" value="SGSM1/2_RBD"/>
</dbReference>
<dbReference type="PANTHER" id="PTHR22957:SF360">
    <property type="entry name" value="TBC1 DOMAIN FAMILY MEMBER 17"/>
    <property type="match status" value="1"/>
</dbReference>
<feature type="domain" description="Rab-GAP TBC" evidence="2">
    <location>
        <begin position="280"/>
        <end position="414"/>
    </location>
</feature>
<accession>A0ABN9AL72</accession>
<comment type="caution">
    <text evidence="3">The sequence shown here is derived from an EMBL/GenBank/DDBJ whole genome shotgun (WGS) entry which is preliminary data.</text>
</comment>
<dbReference type="PANTHER" id="PTHR22957">
    <property type="entry name" value="TBC1 DOMAIN FAMILY MEMBER GTPASE-ACTIVATING PROTEIN"/>
    <property type="match status" value="1"/>
</dbReference>
<dbReference type="SUPFAM" id="SSF47923">
    <property type="entry name" value="Ypt/Rab-GAP domain of gyp1p"/>
    <property type="match status" value="1"/>
</dbReference>
<dbReference type="InterPro" id="IPR035969">
    <property type="entry name" value="Rab-GAP_TBC_sf"/>
</dbReference>
<evidence type="ECO:0000313" key="3">
    <source>
        <dbReference type="EMBL" id="CAI9536293.1"/>
    </source>
</evidence>
<keyword evidence="1" id="KW-0343">GTPase activation</keyword>
<dbReference type="PROSITE" id="PS50086">
    <property type="entry name" value="TBC_RABGAP"/>
    <property type="match status" value="1"/>
</dbReference>
<name>A0ABN9AL72_9NEOB</name>